<feature type="transmembrane region" description="Helical" evidence="16">
    <location>
        <begin position="79"/>
        <end position="96"/>
    </location>
</feature>
<evidence type="ECO:0000256" key="12">
    <source>
        <dbReference type="ARBA" id="ARBA00023008"/>
    </source>
</evidence>
<keyword evidence="5 14" id="KW-0349">Heme</keyword>
<feature type="transmembrane region" description="Helical" evidence="16">
    <location>
        <begin position="245"/>
        <end position="274"/>
    </location>
</feature>
<keyword evidence="13 16" id="KW-0472">Membrane</keyword>
<evidence type="ECO:0000256" key="13">
    <source>
        <dbReference type="ARBA" id="ARBA00023136"/>
    </source>
</evidence>
<evidence type="ECO:0000256" key="6">
    <source>
        <dbReference type="ARBA" id="ARBA00022660"/>
    </source>
</evidence>
<organism evidence="18 19">
    <name type="scientific">Limimaricola litoreus</name>
    <dbReference type="NCBI Taxonomy" id="2955316"/>
    <lineage>
        <taxon>Bacteria</taxon>
        <taxon>Pseudomonadati</taxon>
        <taxon>Pseudomonadota</taxon>
        <taxon>Alphaproteobacteria</taxon>
        <taxon>Rhodobacterales</taxon>
        <taxon>Paracoccaceae</taxon>
        <taxon>Limimaricola</taxon>
    </lineage>
</organism>
<keyword evidence="10 16" id="KW-1133">Transmembrane helix</keyword>
<feature type="transmembrane region" description="Helical" evidence="16">
    <location>
        <begin position="330"/>
        <end position="356"/>
    </location>
</feature>
<protein>
    <submittedName>
        <fullName evidence="18">Cbb3-type cytochrome c oxidase subunit I</fullName>
    </submittedName>
</protein>
<name>A0A9X2FR57_9RHOB</name>
<evidence type="ECO:0000256" key="9">
    <source>
        <dbReference type="ARBA" id="ARBA00022982"/>
    </source>
</evidence>
<dbReference type="GO" id="GO:0046872">
    <property type="term" value="F:metal ion binding"/>
    <property type="evidence" value="ECO:0007669"/>
    <property type="project" value="UniProtKB-KW"/>
</dbReference>
<dbReference type="SUPFAM" id="SSF81442">
    <property type="entry name" value="Cytochrome c oxidase subunit I-like"/>
    <property type="match status" value="1"/>
</dbReference>
<evidence type="ECO:0000256" key="11">
    <source>
        <dbReference type="ARBA" id="ARBA00023004"/>
    </source>
</evidence>
<comment type="caution">
    <text evidence="18">The sequence shown here is derived from an EMBL/GenBank/DDBJ whole genome shotgun (WGS) entry which is preliminary data.</text>
</comment>
<dbReference type="GO" id="GO:0004129">
    <property type="term" value="F:cytochrome-c oxidase activity"/>
    <property type="evidence" value="ECO:0007669"/>
    <property type="project" value="InterPro"/>
</dbReference>
<comment type="subcellular location">
    <subcellularLocation>
        <location evidence="1">Cell membrane</location>
        <topology evidence="1">Multi-pass membrane protein</topology>
    </subcellularLocation>
</comment>
<dbReference type="InterPro" id="IPR000883">
    <property type="entry name" value="Cyt_C_Oxase_1"/>
</dbReference>
<reference evidence="18" key="1">
    <citation type="submission" date="2022-06" db="EMBL/GenBank/DDBJ databases">
        <title>Limimaricola sediminis sp. nov., isolated from an intertidal sediment.</title>
        <authorList>
            <person name="Shao X."/>
        </authorList>
    </citation>
    <scope>NUCLEOTIDE SEQUENCE</scope>
    <source>
        <strain evidence="18">ASW11-118</strain>
    </source>
</reference>
<feature type="transmembrane region" description="Helical" evidence="16">
    <location>
        <begin position="434"/>
        <end position="459"/>
    </location>
</feature>
<dbReference type="Proteomes" id="UP001139477">
    <property type="component" value="Unassembled WGS sequence"/>
</dbReference>
<feature type="domain" description="Cytochrome oxidase subunit I profile" evidence="17">
    <location>
        <begin position="61"/>
        <end position="579"/>
    </location>
</feature>
<dbReference type="Pfam" id="PF00115">
    <property type="entry name" value="COX1"/>
    <property type="match status" value="1"/>
</dbReference>
<evidence type="ECO:0000256" key="10">
    <source>
        <dbReference type="ARBA" id="ARBA00022989"/>
    </source>
</evidence>
<evidence type="ECO:0000256" key="15">
    <source>
        <dbReference type="SAM" id="MobiDB-lite"/>
    </source>
</evidence>
<gene>
    <name evidence="18" type="ORF">NHG85_07955</name>
</gene>
<feature type="region of interest" description="Disordered" evidence="15">
    <location>
        <begin position="682"/>
        <end position="702"/>
    </location>
</feature>
<keyword evidence="12" id="KW-0186">Copper</keyword>
<dbReference type="InterPro" id="IPR023615">
    <property type="entry name" value="Cyt_c_Oxase_su1_BS"/>
</dbReference>
<evidence type="ECO:0000259" key="17">
    <source>
        <dbReference type="PROSITE" id="PS50855"/>
    </source>
</evidence>
<feature type="transmembrane region" description="Helical" evidence="16">
    <location>
        <begin position="209"/>
        <end position="233"/>
    </location>
</feature>
<dbReference type="PANTHER" id="PTHR10422">
    <property type="entry name" value="CYTOCHROME C OXIDASE SUBUNIT 1"/>
    <property type="match status" value="1"/>
</dbReference>
<dbReference type="EMBL" id="JAMYXC010000121">
    <property type="protein sequence ID" value="MCP1168459.1"/>
    <property type="molecule type" value="Genomic_DNA"/>
</dbReference>
<evidence type="ECO:0000313" key="19">
    <source>
        <dbReference type="Proteomes" id="UP001139477"/>
    </source>
</evidence>
<dbReference type="GO" id="GO:0020037">
    <property type="term" value="F:heme binding"/>
    <property type="evidence" value="ECO:0007669"/>
    <property type="project" value="InterPro"/>
</dbReference>
<feature type="transmembrane region" description="Helical" evidence="16">
    <location>
        <begin position="123"/>
        <end position="146"/>
    </location>
</feature>
<keyword evidence="6 14" id="KW-0679">Respiratory chain</keyword>
<feature type="transmembrane region" description="Helical" evidence="16">
    <location>
        <begin position="294"/>
        <end position="318"/>
    </location>
</feature>
<comment type="similarity">
    <text evidence="2 14">Belongs to the heme-copper respiratory oxidase family.</text>
</comment>
<feature type="transmembrane region" description="Helical" evidence="16">
    <location>
        <begin position="610"/>
        <end position="628"/>
    </location>
</feature>
<keyword evidence="3 14" id="KW-0813">Transport</keyword>
<evidence type="ECO:0000256" key="8">
    <source>
        <dbReference type="ARBA" id="ARBA00022723"/>
    </source>
</evidence>
<dbReference type="RefSeq" id="WP_253331364.1">
    <property type="nucleotide sequence ID" value="NZ_JAMYXC010000121.1"/>
</dbReference>
<dbReference type="GO" id="GO:0005886">
    <property type="term" value="C:plasma membrane"/>
    <property type="evidence" value="ECO:0007669"/>
    <property type="project" value="UniProtKB-SubCell"/>
</dbReference>
<dbReference type="GO" id="GO:0015990">
    <property type="term" value="P:electron transport coupled proton transport"/>
    <property type="evidence" value="ECO:0007669"/>
    <property type="project" value="TreeGrafter"/>
</dbReference>
<dbReference type="PROSITE" id="PS00077">
    <property type="entry name" value="COX1_CUB"/>
    <property type="match status" value="1"/>
</dbReference>
<evidence type="ECO:0000313" key="18">
    <source>
        <dbReference type="EMBL" id="MCP1168459.1"/>
    </source>
</evidence>
<feature type="transmembrane region" description="Helical" evidence="16">
    <location>
        <begin position="362"/>
        <end position="381"/>
    </location>
</feature>
<feature type="transmembrane region" description="Helical" evidence="16">
    <location>
        <begin position="33"/>
        <end position="58"/>
    </location>
</feature>
<evidence type="ECO:0000256" key="1">
    <source>
        <dbReference type="ARBA" id="ARBA00004651"/>
    </source>
</evidence>
<feature type="transmembrane region" description="Helical" evidence="16">
    <location>
        <begin position="480"/>
        <end position="499"/>
    </location>
</feature>
<dbReference type="PROSITE" id="PS50855">
    <property type="entry name" value="COX1"/>
    <property type="match status" value="1"/>
</dbReference>
<dbReference type="GO" id="GO:0009060">
    <property type="term" value="P:aerobic respiration"/>
    <property type="evidence" value="ECO:0007669"/>
    <property type="project" value="InterPro"/>
</dbReference>
<dbReference type="PRINTS" id="PR01165">
    <property type="entry name" value="CYCOXIDASEI"/>
</dbReference>
<sequence length="702" mass="76810">MTLSGFLDAALGRLDWNALPFWEMVAHPSASSIINGLIASGAAGVMVLGALVTVWALTRYSLWGALWRDWLTSLDHKKIGIMYIALAFVMLARALAEASVMRTQQAVGLGGGFLSPEHFGQLFSTHGTIMIFFMAMPFLTGVINFVMPLQIGARDVAFPLLNSVSLALTAAGAALVMASLLLTPFSIGGWSGYPPFTETGYSPDVGPDYWIWAVTLSSLGTTLAGMNFAVTIYKKRAPGMTMFRMPLFCWTALCVSILMIFAMPPLTLATSMLALDRYLDFHFFTNTGGGDPMLYANMFWLFGHPEVYILILPAFGVYSEVISTLSGKKLYGYTSLALATICIAVLSFTVWVHHFFTMGQSASLNAVFGIATMLIGIPTGVKVYDWMLTLYRGRVRLGVPMIYAAGFLMLFVIGGATGIVLANPSLDYVTHNTLFLVAHFHNMLIPGLLFGMLAAYAFWFPKAFGFRLEEKWGRRAAVSWIAGFILAFFPLYGLGLLGMPRRTVAFFEPAYLPFTLVALAGAGLVLFAFGCLVAQLVVSIRERERRRVPAGDPWDGRSLEWSIPAPAPEWNFAVLPKVETRDPFTEAKEQGRAYRSPEDYEDIGMPRNSAVGPIVGVAGFACAFGLVWYMWWLASLGALLGLGAMLARGFVRDTVRVIPAAEVRKAHEGWLAMVHATPRIPRHEENTPANLGHAIPASQEEQ</sequence>
<keyword evidence="11" id="KW-0408">Iron</keyword>
<dbReference type="GO" id="GO:0022904">
    <property type="term" value="P:respiratory electron transport chain"/>
    <property type="evidence" value="ECO:0007669"/>
    <property type="project" value="TreeGrafter"/>
</dbReference>
<accession>A0A9X2FR57</accession>
<dbReference type="PANTHER" id="PTHR10422:SF35">
    <property type="entry name" value="CYTOCHROME BO(3) UBIQUINOL OXIDASE SUBUNIT 1"/>
    <property type="match status" value="1"/>
</dbReference>
<evidence type="ECO:0000256" key="16">
    <source>
        <dbReference type="SAM" id="Phobius"/>
    </source>
</evidence>
<evidence type="ECO:0000256" key="4">
    <source>
        <dbReference type="ARBA" id="ARBA00022475"/>
    </source>
</evidence>
<evidence type="ECO:0000256" key="2">
    <source>
        <dbReference type="ARBA" id="ARBA00009578"/>
    </source>
</evidence>
<keyword evidence="9 14" id="KW-0249">Electron transport</keyword>
<dbReference type="AlphaFoldDB" id="A0A9X2FR57"/>
<feature type="transmembrane region" description="Helical" evidence="16">
    <location>
        <begin position="166"/>
        <end position="189"/>
    </location>
</feature>
<evidence type="ECO:0000256" key="14">
    <source>
        <dbReference type="RuleBase" id="RU000370"/>
    </source>
</evidence>
<keyword evidence="7 14" id="KW-0812">Transmembrane</keyword>
<evidence type="ECO:0000256" key="5">
    <source>
        <dbReference type="ARBA" id="ARBA00022617"/>
    </source>
</evidence>
<proteinExistence type="inferred from homology"/>
<keyword evidence="4" id="KW-1003">Cell membrane</keyword>
<feature type="transmembrane region" description="Helical" evidence="16">
    <location>
        <begin position="511"/>
        <end position="538"/>
    </location>
</feature>
<dbReference type="GO" id="GO:0009486">
    <property type="term" value="F:cytochrome bo3 ubiquinol oxidase activity"/>
    <property type="evidence" value="ECO:0007669"/>
    <property type="project" value="TreeGrafter"/>
</dbReference>
<evidence type="ECO:0000256" key="7">
    <source>
        <dbReference type="ARBA" id="ARBA00022692"/>
    </source>
</evidence>
<dbReference type="Gene3D" id="1.20.210.10">
    <property type="entry name" value="Cytochrome c oxidase-like, subunit I domain"/>
    <property type="match status" value="1"/>
</dbReference>
<dbReference type="InterPro" id="IPR036927">
    <property type="entry name" value="Cyt_c_oxase-like_su1_sf"/>
</dbReference>
<evidence type="ECO:0000256" key="3">
    <source>
        <dbReference type="ARBA" id="ARBA00022448"/>
    </source>
</evidence>
<feature type="transmembrane region" description="Helical" evidence="16">
    <location>
        <begin position="402"/>
        <end position="422"/>
    </location>
</feature>
<keyword evidence="8" id="KW-0479">Metal-binding</keyword>
<dbReference type="InterPro" id="IPR023616">
    <property type="entry name" value="Cyt_c_oxase-like_su1_dom"/>
</dbReference>
<keyword evidence="19" id="KW-1185">Reference proteome</keyword>